<gene>
    <name evidence="9" type="ORF">BWR60_00120</name>
</gene>
<evidence type="ECO:0000259" key="8">
    <source>
        <dbReference type="PROSITE" id="PS50893"/>
    </source>
</evidence>
<dbReference type="PANTHER" id="PTHR43790:SF3">
    <property type="entry name" value="D-ALLOSE IMPORT ATP-BINDING PROTEIN ALSA-RELATED"/>
    <property type="match status" value="1"/>
</dbReference>
<dbReference type="InterPro" id="IPR003593">
    <property type="entry name" value="AAA+_ATPase"/>
</dbReference>
<keyword evidence="6" id="KW-1278">Translocase</keyword>
<evidence type="ECO:0000256" key="5">
    <source>
        <dbReference type="ARBA" id="ARBA00022840"/>
    </source>
</evidence>
<dbReference type="CDD" id="cd03216">
    <property type="entry name" value="ABC_Carb_Monos_I"/>
    <property type="match status" value="1"/>
</dbReference>
<sequence length="500" mass="54270">MLQAIALQKSFGSVQALKGVDVEIRPREVVGLVGENGAGKSTLMRILAGVQQPSGGELRRDGNALHLADPRQANARGIAMVFQEQSLLLNLSVAENIFLGQEQDFIRLGLIDWRRLNAAARRQLEKVGLDIDPSTRAQDLSFAARQMVELAKALALEDRVEGDLVILLDEPTSVLEQAEIDLLFARVRALKSRASFVFVSHRLDEVLAISDRIYVMKDGGVVAEMPAAEADIPTLHRIMVGREVHAEYYRESEQRPPQDEIVLQAKGLCCEGKYRDIDLTLRRGEVLGIAGVIGSGREELVRSFFGFVQPTSGTLEVGGQAVRFASPADAVGHGIGFIPSERRVEGLVMMLSVAANMTLARLEVAEGPVGLSRARERALAQDWTQRLAIRASGPDAACLSLSGGTQQKVVLAKWLTAQSRILILDHPTRGIDVGAKEEVFRLIRSLCAEGVSVILIADTLEETIGLSHTVLAMRDGAITARLTAEPGRKPAQVDLIGHMV</sequence>
<dbReference type="Pfam" id="PF00005">
    <property type="entry name" value="ABC_tran"/>
    <property type="match status" value="2"/>
</dbReference>
<dbReference type="GO" id="GO:0016887">
    <property type="term" value="F:ATP hydrolysis activity"/>
    <property type="evidence" value="ECO:0007669"/>
    <property type="project" value="InterPro"/>
</dbReference>
<dbReference type="RefSeq" id="WP_088148971.1">
    <property type="nucleotide sequence ID" value="NZ_NHON01000001.1"/>
</dbReference>
<dbReference type="EMBL" id="NHON01000001">
    <property type="protein sequence ID" value="OWJ68995.1"/>
    <property type="molecule type" value="Genomic_DNA"/>
</dbReference>
<dbReference type="InterPro" id="IPR027417">
    <property type="entry name" value="P-loop_NTPase"/>
</dbReference>
<evidence type="ECO:0000256" key="1">
    <source>
        <dbReference type="ARBA" id="ARBA00022448"/>
    </source>
</evidence>
<evidence type="ECO:0000256" key="2">
    <source>
        <dbReference type="ARBA" id="ARBA00022475"/>
    </source>
</evidence>
<accession>A0A211ZUP7</accession>
<evidence type="ECO:0000256" key="4">
    <source>
        <dbReference type="ARBA" id="ARBA00022741"/>
    </source>
</evidence>
<evidence type="ECO:0000256" key="6">
    <source>
        <dbReference type="ARBA" id="ARBA00022967"/>
    </source>
</evidence>
<keyword evidence="5 9" id="KW-0067">ATP-binding</keyword>
<name>A0A211ZUP7_9PROT</name>
<evidence type="ECO:0000313" key="9">
    <source>
        <dbReference type="EMBL" id="OWJ68995.1"/>
    </source>
</evidence>
<feature type="domain" description="ABC transporter" evidence="8">
    <location>
        <begin position="257"/>
        <end position="500"/>
    </location>
</feature>
<dbReference type="PANTHER" id="PTHR43790">
    <property type="entry name" value="CARBOHYDRATE TRANSPORT ATP-BINDING PROTEIN MG119-RELATED"/>
    <property type="match status" value="1"/>
</dbReference>
<protein>
    <submittedName>
        <fullName evidence="9">ABC transporter ATP-binding protein</fullName>
    </submittedName>
</protein>
<organism evidence="9 10">
    <name type="scientific">Inquilinus limosus</name>
    <dbReference type="NCBI Taxonomy" id="171674"/>
    <lineage>
        <taxon>Bacteria</taxon>
        <taxon>Pseudomonadati</taxon>
        <taxon>Pseudomonadota</taxon>
        <taxon>Alphaproteobacteria</taxon>
        <taxon>Rhodospirillales</taxon>
        <taxon>Rhodospirillaceae</taxon>
        <taxon>Inquilinus</taxon>
    </lineage>
</organism>
<dbReference type="InterPro" id="IPR050107">
    <property type="entry name" value="ABC_carbohydrate_import_ATPase"/>
</dbReference>
<keyword evidence="3" id="KW-0762">Sugar transport</keyword>
<evidence type="ECO:0000256" key="3">
    <source>
        <dbReference type="ARBA" id="ARBA00022597"/>
    </source>
</evidence>
<dbReference type="SUPFAM" id="SSF52540">
    <property type="entry name" value="P-loop containing nucleoside triphosphate hydrolases"/>
    <property type="match status" value="2"/>
</dbReference>
<dbReference type="InterPro" id="IPR003439">
    <property type="entry name" value="ABC_transporter-like_ATP-bd"/>
</dbReference>
<feature type="domain" description="ABC transporter" evidence="8">
    <location>
        <begin position="2"/>
        <end position="243"/>
    </location>
</feature>
<keyword evidence="4" id="KW-0547">Nucleotide-binding</keyword>
<dbReference type="CDD" id="cd03215">
    <property type="entry name" value="ABC_Carb_Monos_II"/>
    <property type="match status" value="1"/>
</dbReference>
<comment type="caution">
    <text evidence="9">The sequence shown here is derived from an EMBL/GenBank/DDBJ whole genome shotgun (WGS) entry which is preliminary data.</text>
</comment>
<keyword evidence="10" id="KW-1185">Reference proteome</keyword>
<dbReference type="OrthoDB" id="9805029at2"/>
<keyword evidence="1" id="KW-0813">Transport</keyword>
<proteinExistence type="predicted"/>
<keyword evidence="7" id="KW-0472">Membrane</keyword>
<dbReference type="Proteomes" id="UP000196655">
    <property type="component" value="Unassembled WGS sequence"/>
</dbReference>
<evidence type="ECO:0000256" key="7">
    <source>
        <dbReference type="ARBA" id="ARBA00023136"/>
    </source>
</evidence>
<dbReference type="PROSITE" id="PS50893">
    <property type="entry name" value="ABC_TRANSPORTER_2"/>
    <property type="match status" value="2"/>
</dbReference>
<reference evidence="10" key="1">
    <citation type="submission" date="2017-05" db="EMBL/GenBank/DDBJ databases">
        <authorList>
            <person name="Macchi M."/>
            <person name="Festa S."/>
            <person name="Coppotelli B.M."/>
            <person name="Morelli I.S."/>
        </authorList>
    </citation>
    <scope>NUCLEOTIDE SEQUENCE [LARGE SCALE GENOMIC DNA]</scope>
    <source>
        <strain evidence="10">I</strain>
    </source>
</reference>
<evidence type="ECO:0000313" key="10">
    <source>
        <dbReference type="Proteomes" id="UP000196655"/>
    </source>
</evidence>
<dbReference type="GO" id="GO:0005524">
    <property type="term" value="F:ATP binding"/>
    <property type="evidence" value="ECO:0007669"/>
    <property type="project" value="UniProtKB-KW"/>
</dbReference>
<keyword evidence="2" id="KW-1003">Cell membrane</keyword>
<dbReference type="SMART" id="SM00382">
    <property type="entry name" value="AAA"/>
    <property type="match status" value="2"/>
</dbReference>
<dbReference type="Gene3D" id="3.40.50.300">
    <property type="entry name" value="P-loop containing nucleotide triphosphate hydrolases"/>
    <property type="match status" value="2"/>
</dbReference>
<dbReference type="AlphaFoldDB" id="A0A211ZUP7"/>